<dbReference type="EMBL" id="JARJCM010000284">
    <property type="protein sequence ID" value="KAJ7019759.1"/>
    <property type="molecule type" value="Genomic_DNA"/>
</dbReference>
<name>A0AAD6S1Y4_9AGAR</name>
<organism evidence="3 4">
    <name type="scientific">Mycena alexandri</name>
    <dbReference type="NCBI Taxonomy" id="1745969"/>
    <lineage>
        <taxon>Eukaryota</taxon>
        <taxon>Fungi</taxon>
        <taxon>Dikarya</taxon>
        <taxon>Basidiomycota</taxon>
        <taxon>Agaricomycotina</taxon>
        <taxon>Agaricomycetes</taxon>
        <taxon>Agaricomycetidae</taxon>
        <taxon>Agaricales</taxon>
        <taxon>Marasmiineae</taxon>
        <taxon>Mycenaceae</taxon>
        <taxon>Mycena</taxon>
    </lineage>
</organism>
<keyword evidence="1" id="KW-1133">Transmembrane helix</keyword>
<feature type="domain" description="DUF5648" evidence="2">
    <location>
        <begin position="62"/>
        <end position="145"/>
    </location>
</feature>
<proteinExistence type="predicted"/>
<reference evidence="3" key="1">
    <citation type="submission" date="2023-03" db="EMBL/GenBank/DDBJ databases">
        <title>Massive genome expansion in bonnet fungi (Mycena s.s.) driven by repeated elements and novel gene families across ecological guilds.</title>
        <authorList>
            <consortium name="Lawrence Berkeley National Laboratory"/>
            <person name="Harder C.B."/>
            <person name="Miyauchi S."/>
            <person name="Viragh M."/>
            <person name="Kuo A."/>
            <person name="Thoen E."/>
            <person name="Andreopoulos B."/>
            <person name="Lu D."/>
            <person name="Skrede I."/>
            <person name="Drula E."/>
            <person name="Henrissat B."/>
            <person name="Morin E."/>
            <person name="Kohler A."/>
            <person name="Barry K."/>
            <person name="LaButti K."/>
            <person name="Morin E."/>
            <person name="Salamov A."/>
            <person name="Lipzen A."/>
            <person name="Mereny Z."/>
            <person name="Hegedus B."/>
            <person name="Baldrian P."/>
            <person name="Stursova M."/>
            <person name="Weitz H."/>
            <person name="Taylor A."/>
            <person name="Grigoriev I.V."/>
            <person name="Nagy L.G."/>
            <person name="Martin F."/>
            <person name="Kauserud H."/>
        </authorList>
    </citation>
    <scope>NUCLEOTIDE SEQUENCE</scope>
    <source>
        <strain evidence="3">CBHHK200</strain>
    </source>
</reference>
<accession>A0AAD6S1Y4</accession>
<gene>
    <name evidence="3" type="ORF">C8F04DRAFT_328395</name>
</gene>
<dbReference type="Proteomes" id="UP001218188">
    <property type="component" value="Unassembled WGS sequence"/>
</dbReference>
<protein>
    <recommendedName>
        <fullName evidence="2">DUF5648 domain-containing protein</fullName>
    </recommendedName>
</protein>
<dbReference type="InterPro" id="IPR043708">
    <property type="entry name" value="DUF5648"/>
</dbReference>
<keyword evidence="1" id="KW-0472">Membrane</keyword>
<keyword evidence="1" id="KW-0812">Transmembrane</keyword>
<dbReference type="AlphaFoldDB" id="A0AAD6S1Y4"/>
<feature type="transmembrane region" description="Helical" evidence="1">
    <location>
        <begin position="40"/>
        <end position="62"/>
    </location>
</feature>
<sequence>MGKRQEFLLCLCPNYLPSSHPAAAEILYKPAQFSGRFSKLAMNFPIFIFALSFFVVGTAATCGNASDAVPLYLASSSAFADNLYDTTVADISNNVGNGVYRFEGVAASVFLTQELSTVALFRQFNPSIADHFYTIDPVERDNALSEDR</sequence>
<evidence type="ECO:0000256" key="1">
    <source>
        <dbReference type="SAM" id="Phobius"/>
    </source>
</evidence>
<comment type="caution">
    <text evidence="3">The sequence shown here is derived from an EMBL/GenBank/DDBJ whole genome shotgun (WGS) entry which is preliminary data.</text>
</comment>
<dbReference type="Pfam" id="PF18885">
    <property type="entry name" value="DUF5648"/>
    <property type="match status" value="1"/>
</dbReference>
<keyword evidence="4" id="KW-1185">Reference proteome</keyword>
<evidence type="ECO:0000313" key="4">
    <source>
        <dbReference type="Proteomes" id="UP001218188"/>
    </source>
</evidence>
<evidence type="ECO:0000259" key="2">
    <source>
        <dbReference type="Pfam" id="PF18885"/>
    </source>
</evidence>
<evidence type="ECO:0000313" key="3">
    <source>
        <dbReference type="EMBL" id="KAJ7019759.1"/>
    </source>
</evidence>